<reference evidence="4" key="1">
    <citation type="submission" date="2018-05" db="EMBL/GenBank/DDBJ databases">
        <title>Complete Genome Sequence of Methylobacterium sp. 17SD2-17.</title>
        <authorList>
            <person name="Srinivasan S."/>
        </authorList>
    </citation>
    <scope>NUCLEOTIDE SEQUENCE [LARGE SCALE GENOMIC DNA]</scope>
    <source>
        <strain evidence="4">17SD2-17</strain>
    </source>
</reference>
<dbReference type="RefSeq" id="WP_109887331.1">
    <property type="nucleotide sequence ID" value="NZ_CP029550.1"/>
</dbReference>
<organism evidence="3 4">
    <name type="scientific">Methylobacterium durans</name>
    <dbReference type="NCBI Taxonomy" id="2202825"/>
    <lineage>
        <taxon>Bacteria</taxon>
        <taxon>Pseudomonadati</taxon>
        <taxon>Pseudomonadota</taxon>
        <taxon>Alphaproteobacteria</taxon>
        <taxon>Hyphomicrobiales</taxon>
        <taxon>Methylobacteriaceae</taxon>
        <taxon>Methylobacterium</taxon>
    </lineage>
</organism>
<accession>A0A2U8W2R7</accession>
<gene>
    <name evidence="3" type="ORF">DK389_02725</name>
</gene>
<evidence type="ECO:0000313" key="4">
    <source>
        <dbReference type="Proteomes" id="UP000245926"/>
    </source>
</evidence>
<evidence type="ECO:0000259" key="2">
    <source>
        <dbReference type="PROSITE" id="PS50206"/>
    </source>
</evidence>
<feature type="signal peptide" evidence="1">
    <location>
        <begin position="1"/>
        <end position="25"/>
    </location>
</feature>
<dbReference type="Gene3D" id="3.40.250.10">
    <property type="entry name" value="Rhodanese-like domain"/>
    <property type="match status" value="1"/>
</dbReference>
<dbReference type="InterPro" id="IPR036873">
    <property type="entry name" value="Rhodanese-like_dom_sf"/>
</dbReference>
<dbReference type="EMBL" id="CP029550">
    <property type="protein sequence ID" value="AWN39642.1"/>
    <property type="molecule type" value="Genomic_DNA"/>
</dbReference>
<feature type="chain" id="PRO_5015880308" evidence="1">
    <location>
        <begin position="26"/>
        <end position="199"/>
    </location>
</feature>
<keyword evidence="1" id="KW-0732">Signal</keyword>
<dbReference type="SUPFAM" id="SSF52821">
    <property type="entry name" value="Rhodanese/Cell cycle control phosphatase"/>
    <property type="match status" value="1"/>
</dbReference>
<sequence length="199" mass="21602">MARASLPARALRLGAALFSAVVLIAATPADSPVNVPEPAELWTGPPHGYTPTTLTGATVLDIGALDALMAEKPLLIDVGLMDRKPEGFPANRPWLPAHRSIPGAVWLPNAGAAPLRADDEALFFRRVEELTGGDRSKPVVTFCHPECWGSWNAGKRLVAKGFTRVYWFPEGVEGWQDRHETIVVRQDAAWAGRAPEPQR</sequence>
<keyword evidence="4" id="KW-1185">Reference proteome</keyword>
<protein>
    <submittedName>
        <fullName evidence="3">Rhodanese</fullName>
    </submittedName>
</protein>
<dbReference type="AlphaFoldDB" id="A0A2U8W2R7"/>
<feature type="domain" description="Rhodanese" evidence="2">
    <location>
        <begin position="101"/>
        <end position="184"/>
    </location>
</feature>
<name>A0A2U8W2R7_9HYPH</name>
<dbReference type="Proteomes" id="UP000245926">
    <property type="component" value="Chromosome"/>
</dbReference>
<dbReference type="KEGG" id="mets:DK389_02725"/>
<dbReference type="CDD" id="cd00158">
    <property type="entry name" value="RHOD"/>
    <property type="match status" value="1"/>
</dbReference>
<evidence type="ECO:0000313" key="3">
    <source>
        <dbReference type="EMBL" id="AWN39642.1"/>
    </source>
</evidence>
<proteinExistence type="predicted"/>
<dbReference type="InterPro" id="IPR022376">
    <property type="entry name" value="PQQ_CXXCW"/>
</dbReference>
<dbReference type="NCBIfam" id="TIGR03865">
    <property type="entry name" value="PQQ_CXXCW"/>
    <property type="match status" value="1"/>
</dbReference>
<evidence type="ECO:0000256" key="1">
    <source>
        <dbReference type="SAM" id="SignalP"/>
    </source>
</evidence>
<dbReference type="InterPro" id="IPR001763">
    <property type="entry name" value="Rhodanese-like_dom"/>
</dbReference>
<dbReference type="Pfam" id="PF00581">
    <property type="entry name" value="Rhodanese"/>
    <property type="match status" value="1"/>
</dbReference>
<dbReference type="PROSITE" id="PS50206">
    <property type="entry name" value="RHODANESE_3"/>
    <property type="match status" value="1"/>
</dbReference>
<dbReference type="OrthoDB" id="176845at2"/>